<evidence type="ECO:0000256" key="1">
    <source>
        <dbReference type="ARBA" id="ARBA00008894"/>
    </source>
</evidence>
<dbReference type="CDD" id="cd14798">
    <property type="entry name" value="RX-CC_like"/>
    <property type="match status" value="1"/>
</dbReference>
<sequence>MEVVLDAFASQLLEKLGSLVKAEVVMLWGVEDEIRKLYKKLQMIENVLEDAERRIKEKNIDLWLRSLREIMYDIDDVIDEYLFEDIKHKRFLERLHLTPTSTIASLVCCRPPLTSCCYSLASRHKIGSKIKSINVKLDEVIKDKEQFDLKSDHMNGENFKQFSFETSSLPKNEIVGSQIEDDTRNLVDLLVRKMEDKQCLTLGIVGMGGIGKTTLAQKIFSDEIITKEFPVRMWVYVSKDFSELNTLKSIIRQAGGSYHPEASKTELHHNLRQLIENKRFLLVLDDTWEAKVWNELRARLNSCAIGSRVLVTTRDEGVVRSQMDTMHIHEVGRLPIDDGWSILYRKVLLNSVDETKVERLKEIGVEIVEKCGGHPLAIQAIGGILLSMLDQSEMKWKEVLEKLGNQTWSLSLLKEIGSIEEEEVMNVLYLSYQQLPPPLKPCFLYFSLFPEGYSLGWRYISGLWISEGLIKVEGSLSLEEVAHVYYKELIRRNLL</sequence>
<dbReference type="InterPro" id="IPR058922">
    <property type="entry name" value="WHD_DRP"/>
</dbReference>
<evidence type="ECO:0000256" key="6">
    <source>
        <dbReference type="ARBA" id="ARBA00022840"/>
    </source>
</evidence>
<dbReference type="Gene3D" id="1.20.5.4130">
    <property type="match status" value="1"/>
</dbReference>
<evidence type="ECO:0000256" key="2">
    <source>
        <dbReference type="ARBA" id="ARBA00022614"/>
    </source>
</evidence>
<feature type="coiled-coil region" evidence="7">
    <location>
        <begin position="34"/>
        <end position="61"/>
    </location>
</feature>
<dbReference type="Pfam" id="PF23559">
    <property type="entry name" value="WHD_DRP"/>
    <property type="match status" value="1"/>
</dbReference>
<name>A0A1D1ZI35_9ARAE</name>
<dbReference type="AlphaFoldDB" id="A0A1D1ZI35"/>
<evidence type="ECO:0000256" key="4">
    <source>
        <dbReference type="ARBA" id="ARBA00022741"/>
    </source>
</evidence>
<keyword evidence="6" id="KW-0067">ATP-binding</keyword>
<dbReference type="GO" id="GO:0005524">
    <property type="term" value="F:ATP binding"/>
    <property type="evidence" value="ECO:0007669"/>
    <property type="project" value="UniProtKB-KW"/>
</dbReference>
<dbReference type="InterPro" id="IPR027417">
    <property type="entry name" value="P-loop_NTPase"/>
</dbReference>
<dbReference type="InterPro" id="IPR038005">
    <property type="entry name" value="RX-like_CC"/>
</dbReference>
<dbReference type="SUPFAM" id="SSF52540">
    <property type="entry name" value="P-loop containing nucleoside triphosphate hydrolases"/>
    <property type="match status" value="1"/>
</dbReference>
<evidence type="ECO:0000256" key="3">
    <source>
        <dbReference type="ARBA" id="ARBA00022737"/>
    </source>
</evidence>
<feature type="domain" description="Disease resistance protein winged helix" evidence="10">
    <location>
        <begin position="448"/>
        <end position="495"/>
    </location>
</feature>
<dbReference type="PANTHER" id="PTHR36766">
    <property type="entry name" value="PLANT BROAD-SPECTRUM MILDEW RESISTANCE PROTEIN RPW8"/>
    <property type="match status" value="1"/>
</dbReference>
<evidence type="ECO:0000256" key="5">
    <source>
        <dbReference type="ARBA" id="ARBA00022821"/>
    </source>
</evidence>
<keyword evidence="7" id="KW-0175">Coiled coil</keyword>
<keyword evidence="4" id="KW-0547">Nucleotide-binding</keyword>
<feature type="domain" description="Disease resistance N-terminal" evidence="9">
    <location>
        <begin position="9"/>
        <end position="90"/>
    </location>
</feature>
<protein>
    <submittedName>
        <fullName evidence="11">Putative disease resistance protein RGA1</fullName>
    </submittedName>
</protein>
<dbReference type="InterPro" id="IPR042197">
    <property type="entry name" value="Apaf_helical"/>
</dbReference>
<dbReference type="FunFam" id="3.40.50.300:FF:001091">
    <property type="entry name" value="Probable disease resistance protein At1g61300"/>
    <property type="match status" value="1"/>
</dbReference>
<evidence type="ECO:0000313" key="11">
    <source>
        <dbReference type="EMBL" id="JAT66632.1"/>
    </source>
</evidence>
<dbReference type="Pfam" id="PF18052">
    <property type="entry name" value="Rx_N"/>
    <property type="match status" value="1"/>
</dbReference>
<dbReference type="InterPro" id="IPR036388">
    <property type="entry name" value="WH-like_DNA-bd_sf"/>
</dbReference>
<dbReference type="Gene3D" id="3.40.50.300">
    <property type="entry name" value="P-loop containing nucleotide triphosphate hydrolases"/>
    <property type="match status" value="1"/>
</dbReference>
<evidence type="ECO:0000259" key="10">
    <source>
        <dbReference type="Pfam" id="PF23559"/>
    </source>
</evidence>
<proteinExistence type="inferred from homology"/>
<keyword evidence="5" id="KW-0611">Plant defense</keyword>
<feature type="domain" description="NB-ARC" evidence="8">
    <location>
        <begin position="180"/>
        <end position="350"/>
    </location>
</feature>
<dbReference type="GO" id="GO:0006952">
    <property type="term" value="P:defense response"/>
    <property type="evidence" value="ECO:0007669"/>
    <property type="project" value="UniProtKB-KW"/>
</dbReference>
<dbReference type="Gene3D" id="1.10.10.10">
    <property type="entry name" value="Winged helix-like DNA-binding domain superfamily/Winged helix DNA-binding domain"/>
    <property type="match status" value="1"/>
</dbReference>
<evidence type="ECO:0000259" key="9">
    <source>
        <dbReference type="Pfam" id="PF18052"/>
    </source>
</evidence>
<reference evidence="11" key="1">
    <citation type="submission" date="2015-07" db="EMBL/GenBank/DDBJ databases">
        <title>Transcriptome Assembly of Anthurium amnicola.</title>
        <authorList>
            <person name="Suzuki J."/>
        </authorList>
    </citation>
    <scope>NUCLEOTIDE SEQUENCE</scope>
</reference>
<feature type="non-terminal residue" evidence="11">
    <location>
        <position position="495"/>
    </location>
</feature>
<gene>
    <name evidence="11" type="primary">RGA1_15</name>
    <name evidence="11" type="ORF">g.128209</name>
</gene>
<keyword evidence="3" id="KW-0677">Repeat</keyword>
<dbReference type="GO" id="GO:0043531">
    <property type="term" value="F:ADP binding"/>
    <property type="evidence" value="ECO:0007669"/>
    <property type="project" value="InterPro"/>
</dbReference>
<evidence type="ECO:0000256" key="7">
    <source>
        <dbReference type="SAM" id="Coils"/>
    </source>
</evidence>
<keyword evidence="2" id="KW-0433">Leucine-rich repeat</keyword>
<comment type="similarity">
    <text evidence="1">Belongs to the disease resistance NB-LRR family.</text>
</comment>
<accession>A0A1D1ZI35</accession>
<dbReference type="InterPro" id="IPR002182">
    <property type="entry name" value="NB-ARC"/>
</dbReference>
<dbReference type="PANTHER" id="PTHR36766:SF70">
    <property type="entry name" value="DISEASE RESISTANCE PROTEIN RGA4"/>
    <property type="match status" value="1"/>
</dbReference>
<dbReference type="Gene3D" id="1.10.8.430">
    <property type="entry name" value="Helical domain of apoptotic protease-activating factors"/>
    <property type="match status" value="1"/>
</dbReference>
<evidence type="ECO:0000259" key="8">
    <source>
        <dbReference type="Pfam" id="PF00931"/>
    </source>
</evidence>
<dbReference type="PRINTS" id="PR00364">
    <property type="entry name" value="DISEASERSIST"/>
</dbReference>
<dbReference type="InterPro" id="IPR041118">
    <property type="entry name" value="Rx_N"/>
</dbReference>
<dbReference type="Pfam" id="PF00931">
    <property type="entry name" value="NB-ARC"/>
    <property type="match status" value="1"/>
</dbReference>
<organism evidence="11">
    <name type="scientific">Anthurium amnicola</name>
    <dbReference type="NCBI Taxonomy" id="1678845"/>
    <lineage>
        <taxon>Eukaryota</taxon>
        <taxon>Viridiplantae</taxon>
        <taxon>Streptophyta</taxon>
        <taxon>Embryophyta</taxon>
        <taxon>Tracheophyta</taxon>
        <taxon>Spermatophyta</taxon>
        <taxon>Magnoliopsida</taxon>
        <taxon>Liliopsida</taxon>
        <taxon>Araceae</taxon>
        <taxon>Pothoideae</taxon>
        <taxon>Potheae</taxon>
        <taxon>Anthurium</taxon>
    </lineage>
</organism>
<dbReference type="EMBL" id="GDJX01001304">
    <property type="protein sequence ID" value="JAT66632.1"/>
    <property type="molecule type" value="Transcribed_RNA"/>
</dbReference>